<evidence type="ECO:0000313" key="3">
    <source>
        <dbReference type="Proteomes" id="UP001487740"/>
    </source>
</evidence>
<feature type="region of interest" description="Disordered" evidence="1">
    <location>
        <begin position="96"/>
        <end position="184"/>
    </location>
</feature>
<protein>
    <recommendedName>
        <fullName evidence="4">Transposase Helix-turn-helix domain-containing protein</fullName>
    </recommendedName>
</protein>
<sequence length="260" mass="28848">MLVSAQGWSEAEKALQLATALRGPDVEVLGHLPPAQRNCYGSEAEALRRRFGHHHHAEVYRARLKKRTRERGDTLSQLAQDVEGLRYHGPGRYYWGHGGEGEDVSPNSSDEDVAGAARDGNEREAGSAASNSGDLDPELGARDAPLGGAADSPQPTPPPPQRPRRQRRRPGNTRQSRKGQADVLNNMSEMEFFRHLRLTRKSFDDILDLIHKAYGEEPSGTSLYLGPRKSLYLTLWYLGTQSTYREISEMFGVSQSVSRG</sequence>
<dbReference type="AlphaFoldDB" id="A0AAW0UD33"/>
<dbReference type="PANTHER" id="PTHR45823">
    <property type="entry name" value="T-SNARE COILED-COIL HOMOLOGY DOMAIN-CONTAINING PROTEIN"/>
    <property type="match status" value="1"/>
</dbReference>
<name>A0AAW0UD33_SCYPA</name>
<evidence type="ECO:0008006" key="4">
    <source>
        <dbReference type="Google" id="ProtNLM"/>
    </source>
</evidence>
<dbReference type="PANTHER" id="PTHR45823:SF1">
    <property type="entry name" value="T-SNARE COILED-COIL HOMOLOGY DOMAIN-CONTAINING PROTEIN"/>
    <property type="match status" value="1"/>
</dbReference>
<reference evidence="2 3" key="1">
    <citation type="submission" date="2023-03" db="EMBL/GenBank/DDBJ databases">
        <title>High-quality genome of Scylla paramamosain provides insights in environmental adaptation.</title>
        <authorList>
            <person name="Zhang L."/>
        </authorList>
    </citation>
    <scope>NUCLEOTIDE SEQUENCE [LARGE SCALE GENOMIC DNA]</scope>
    <source>
        <strain evidence="2">LZ_2023a</strain>
        <tissue evidence="2">Muscle</tissue>
    </source>
</reference>
<gene>
    <name evidence="2" type="ORF">O3P69_004678</name>
</gene>
<feature type="compositionally biased region" description="Basic residues" evidence="1">
    <location>
        <begin position="162"/>
        <end position="177"/>
    </location>
</feature>
<proteinExistence type="predicted"/>
<comment type="caution">
    <text evidence="2">The sequence shown here is derived from an EMBL/GenBank/DDBJ whole genome shotgun (WGS) entry which is preliminary data.</text>
</comment>
<dbReference type="EMBL" id="JARAKH010000014">
    <property type="protein sequence ID" value="KAK8397143.1"/>
    <property type="molecule type" value="Genomic_DNA"/>
</dbReference>
<organism evidence="2 3">
    <name type="scientific">Scylla paramamosain</name>
    <name type="common">Mud crab</name>
    <dbReference type="NCBI Taxonomy" id="85552"/>
    <lineage>
        <taxon>Eukaryota</taxon>
        <taxon>Metazoa</taxon>
        <taxon>Ecdysozoa</taxon>
        <taxon>Arthropoda</taxon>
        <taxon>Crustacea</taxon>
        <taxon>Multicrustacea</taxon>
        <taxon>Malacostraca</taxon>
        <taxon>Eumalacostraca</taxon>
        <taxon>Eucarida</taxon>
        <taxon>Decapoda</taxon>
        <taxon>Pleocyemata</taxon>
        <taxon>Brachyura</taxon>
        <taxon>Eubrachyura</taxon>
        <taxon>Portunoidea</taxon>
        <taxon>Portunidae</taxon>
        <taxon>Portuninae</taxon>
        <taxon>Scylla</taxon>
    </lineage>
</organism>
<dbReference type="Proteomes" id="UP001487740">
    <property type="component" value="Unassembled WGS sequence"/>
</dbReference>
<keyword evidence="3" id="KW-1185">Reference proteome</keyword>
<evidence type="ECO:0000256" key="1">
    <source>
        <dbReference type="SAM" id="MobiDB-lite"/>
    </source>
</evidence>
<accession>A0AAW0UD33</accession>
<evidence type="ECO:0000313" key="2">
    <source>
        <dbReference type="EMBL" id="KAK8397143.1"/>
    </source>
</evidence>